<evidence type="ECO:0000313" key="3">
    <source>
        <dbReference type="Proteomes" id="UP000552045"/>
    </source>
</evidence>
<dbReference type="Proteomes" id="UP000552045">
    <property type="component" value="Unassembled WGS sequence"/>
</dbReference>
<dbReference type="EMBL" id="JACCBH010000001">
    <property type="protein sequence ID" value="NYD55047.1"/>
    <property type="molecule type" value="Genomic_DNA"/>
</dbReference>
<comment type="caution">
    <text evidence="2">The sequence shown here is derived from an EMBL/GenBank/DDBJ whole genome shotgun (WGS) entry which is preliminary data.</text>
</comment>
<keyword evidence="1" id="KW-0472">Membrane</keyword>
<dbReference type="RefSeq" id="WP_179433844.1">
    <property type="nucleotide sequence ID" value="NZ_BAABLC010000002.1"/>
</dbReference>
<sequence>MGDTEPYPRDLGVAHPTVPLPREQAAVAAPRRRRRWPWVVGIVVVLAGLVVAGEFIARAVVADVVRSEAIKALELPEEQKIDVQSDGFVLLQLLSGRLDRLHVSSDEVRVGPLTGAVEAEGTGIPLRGGELSSAEATVRVTAAQLAAALTTTQLPLEEISITGSDVTASGTFDVLGVDVPISLTLTPDADDGDLVLTPVSASVVGATLDAAELRRQFGGLVDGLLDPRAVCIADRLPAGVHLRSLQAIDGELVAGFDIDGAIAADPALREKGTCD</sequence>
<proteinExistence type="predicted"/>
<keyword evidence="1" id="KW-0812">Transmembrane</keyword>
<dbReference type="AlphaFoldDB" id="A0A7Y9EW55"/>
<keyword evidence="3" id="KW-1185">Reference proteome</keyword>
<protein>
    <recommendedName>
        <fullName evidence="4">DUF2993 domain-containing protein</fullName>
    </recommendedName>
</protein>
<evidence type="ECO:0000256" key="1">
    <source>
        <dbReference type="SAM" id="Phobius"/>
    </source>
</evidence>
<evidence type="ECO:0008006" key="4">
    <source>
        <dbReference type="Google" id="ProtNLM"/>
    </source>
</evidence>
<dbReference type="Pfam" id="PF11209">
    <property type="entry name" value="LmeA"/>
    <property type="match status" value="1"/>
</dbReference>
<reference evidence="2 3" key="1">
    <citation type="submission" date="2020-07" db="EMBL/GenBank/DDBJ databases">
        <title>Sequencing the genomes of 1000 actinobacteria strains.</title>
        <authorList>
            <person name="Klenk H.-P."/>
        </authorList>
    </citation>
    <scope>NUCLEOTIDE SEQUENCE [LARGE SCALE GENOMIC DNA]</scope>
    <source>
        <strain evidence="2 3">DSM 22185</strain>
    </source>
</reference>
<name>A0A7Y9EW55_9MICO</name>
<keyword evidence="1" id="KW-1133">Transmembrane helix</keyword>
<feature type="transmembrane region" description="Helical" evidence="1">
    <location>
        <begin position="38"/>
        <end position="57"/>
    </location>
</feature>
<organism evidence="2 3">
    <name type="scientific">Microbacterium pseudoresistens</name>
    <dbReference type="NCBI Taxonomy" id="640634"/>
    <lineage>
        <taxon>Bacteria</taxon>
        <taxon>Bacillati</taxon>
        <taxon>Actinomycetota</taxon>
        <taxon>Actinomycetes</taxon>
        <taxon>Micrococcales</taxon>
        <taxon>Microbacteriaceae</taxon>
        <taxon>Microbacterium</taxon>
    </lineage>
</organism>
<accession>A0A7Y9EW55</accession>
<gene>
    <name evidence="2" type="ORF">BKA02_002102</name>
</gene>
<dbReference type="InterPro" id="IPR021373">
    <property type="entry name" value="DUF2993"/>
</dbReference>
<evidence type="ECO:0000313" key="2">
    <source>
        <dbReference type="EMBL" id="NYD55047.1"/>
    </source>
</evidence>